<dbReference type="Pfam" id="PF01385">
    <property type="entry name" value="OrfB_IS605"/>
    <property type="match status" value="1"/>
</dbReference>
<keyword evidence="8" id="KW-1185">Reference proteome</keyword>
<evidence type="ECO:0000256" key="1">
    <source>
        <dbReference type="ARBA" id="ARBA00008761"/>
    </source>
</evidence>
<keyword evidence="3" id="KW-0238">DNA-binding</keyword>
<dbReference type="InterPro" id="IPR051491">
    <property type="entry name" value="Recombinase/Transposase-rel"/>
</dbReference>
<evidence type="ECO:0000313" key="8">
    <source>
        <dbReference type="Proteomes" id="UP001321479"/>
    </source>
</evidence>
<dbReference type="Proteomes" id="UP001321479">
    <property type="component" value="Segment"/>
</dbReference>
<comment type="similarity">
    <text evidence="1">In the C-terminal section; belongs to the transposase 35 family.</text>
</comment>
<dbReference type="EMBL" id="AP024483">
    <property type="protein sequence ID" value="BCS83717.1"/>
    <property type="molecule type" value="Genomic_DNA"/>
</dbReference>
<evidence type="ECO:0000256" key="2">
    <source>
        <dbReference type="ARBA" id="ARBA00022578"/>
    </source>
</evidence>
<protein>
    <submittedName>
        <fullName evidence="7">Transposase</fullName>
    </submittedName>
</protein>
<evidence type="ECO:0000256" key="4">
    <source>
        <dbReference type="ARBA" id="ARBA00023172"/>
    </source>
</evidence>
<dbReference type="InterPro" id="IPR001959">
    <property type="entry name" value="Transposase"/>
</dbReference>
<reference evidence="7 8" key="1">
    <citation type="submission" date="2021-02" db="EMBL/GenBank/DDBJ databases">
        <title>Cotonvirus japonicus, which uses Golgi apparatus of host cells for its virion factory, phylogenetically links tailed tupanvirus and icosahedral mimivirus.</title>
        <authorList>
            <person name="Takahashi H."/>
            <person name="Fukaya S."/>
            <person name="Song C."/>
            <person name="Murata K."/>
            <person name="Takemura M."/>
        </authorList>
    </citation>
    <scope>NUCLEOTIDE SEQUENCE [LARGE SCALE GENOMIC DNA]</scope>
</reference>
<accession>A0ABM7NUG5</accession>
<dbReference type="InterPro" id="IPR010095">
    <property type="entry name" value="Cas12f1-like_TNB"/>
</dbReference>
<feature type="domain" description="Cas12f1-like TNB" evidence="6">
    <location>
        <begin position="421"/>
        <end position="482"/>
    </location>
</feature>
<dbReference type="GeneID" id="80558922"/>
<evidence type="ECO:0000259" key="5">
    <source>
        <dbReference type="Pfam" id="PF01385"/>
    </source>
</evidence>
<evidence type="ECO:0000313" key="7">
    <source>
        <dbReference type="EMBL" id="BCS83717.1"/>
    </source>
</evidence>
<keyword evidence="2" id="KW-0815">Transposition</keyword>
<sequence>MAKKKPPIKSPIFIPNKKLGISEWIPGINKNTIEIETNSWFDIQHFDNPNITNSKKYNKIIPVIPPESLKQQLKTIKLKKKNTEPEFLCCEKIRLYPSVEQVKILHEWFNVFAKMFNVTINYLRSKIYVNGKLNLKIAKKECSFYKVRKELIEEKTFIQLSMAENLIPIHILDEAINQAVSNHKTCIANYSTKLIKKFRVREWSMKKRRKILKIESSFFKDGIFCKKIFPKISSSKSLNGINRTVTLQYDRDTRKYILFVPKIIPKKIVKNTRLSCGIDPGVRTFATVYSRNQTQAICNSKCYNKYIKKHHRKIDKINQLTNSAKNDYNIVNTTIIKNGKLKTIVKIKDNKPSHLNRALKKYHKKIMNKMRDMHYKVAHELVHTYDNIYLGKFNTKSILSKNNTKISSPIKRIIASQSPYLFRQRLTYMAHKYGSNIHLVNEYLTTKTCSNCGQKNELGPSKIHKCSCGMIADRDENAAKNILKIGKQK</sequence>
<dbReference type="PANTHER" id="PTHR36172:SF1">
    <property type="entry name" value="RESOLVASE-RELATED"/>
    <property type="match status" value="1"/>
</dbReference>
<evidence type="ECO:0000256" key="3">
    <source>
        <dbReference type="ARBA" id="ARBA00023125"/>
    </source>
</evidence>
<organism evidence="7 8">
    <name type="scientific">Cotonvirus japonicus</name>
    <dbReference type="NCBI Taxonomy" id="2811091"/>
    <lineage>
        <taxon>Viruses</taxon>
        <taxon>Varidnaviria</taxon>
        <taxon>Bamfordvirae</taxon>
        <taxon>Nucleocytoviricota</taxon>
        <taxon>Megaviricetes</taxon>
        <taxon>Imitervirales</taxon>
        <taxon>Mimiviridae</taxon>
        <taxon>Megamimivirinae</taxon>
        <taxon>Cotonvirus</taxon>
        <taxon>Cotonvirus japonicum</taxon>
    </lineage>
</organism>
<dbReference type="PANTHER" id="PTHR36172">
    <property type="match status" value="1"/>
</dbReference>
<proteinExistence type="inferred from homology"/>
<dbReference type="Pfam" id="PF07282">
    <property type="entry name" value="Cas12f1-like_TNB"/>
    <property type="match status" value="1"/>
</dbReference>
<evidence type="ECO:0000259" key="6">
    <source>
        <dbReference type="Pfam" id="PF07282"/>
    </source>
</evidence>
<dbReference type="RefSeq" id="YP_010842325.1">
    <property type="nucleotide sequence ID" value="NC_079139.1"/>
</dbReference>
<name>A0ABM7NUG5_9VIRU</name>
<keyword evidence="4" id="KW-0233">DNA recombination</keyword>
<feature type="domain" description="Probable transposase IS891/IS1136/IS1341" evidence="5">
    <location>
        <begin position="269"/>
        <end position="396"/>
    </location>
</feature>
<dbReference type="NCBIfam" id="NF040570">
    <property type="entry name" value="guided_TnpB"/>
    <property type="match status" value="1"/>
</dbReference>